<accession>A0A553QN58</accession>
<dbReference type="GO" id="GO:0005576">
    <property type="term" value="C:extracellular region"/>
    <property type="evidence" value="ECO:0007669"/>
    <property type="project" value="InterPro"/>
</dbReference>
<dbReference type="Gene3D" id="2.40.50.40">
    <property type="match status" value="1"/>
</dbReference>
<sequence length="245" mass="27234">MMKQRKTLCVSPDSEWVIDIMRKVDEKKQLTNAELPTPVFLSCVMPTEQSRAIWARLNGVRATPYRSVSAGPHTLTLGLSQLKESHGLSAMERGLGLRSLPPLCRPSIVHLPLPTLLLTSAGWSQDPRQSASMRSLMHHNSTKVSGAQEEQRVMGCLLQVFRKVFSYLTKQQGAGHLEGPLFKVQELRCEIPHSSPSTMTGSFPVTSRHPAPELTEIQPWTNHQPAPGQAAIAPFFRLQDNPWTS</sequence>
<dbReference type="AlphaFoldDB" id="A0A553QN58"/>
<dbReference type="GO" id="GO:0006955">
    <property type="term" value="P:immune response"/>
    <property type="evidence" value="ECO:0007669"/>
    <property type="project" value="InterPro"/>
</dbReference>
<gene>
    <name evidence="1" type="ORF">DNTS_006111</name>
</gene>
<dbReference type="EMBL" id="SRMA01025770">
    <property type="protein sequence ID" value="TRY91186.1"/>
    <property type="molecule type" value="Genomic_DNA"/>
</dbReference>
<dbReference type="GO" id="GO:0008009">
    <property type="term" value="F:chemokine activity"/>
    <property type="evidence" value="ECO:0007669"/>
    <property type="project" value="InterPro"/>
</dbReference>
<dbReference type="SUPFAM" id="SSF54117">
    <property type="entry name" value="Interleukin 8-like chemokines"/>
    <property type="match status" value="1"/>
</dbReference>
<evidence type="ECO:0000313" key="1">
    <source>
        <dbReference type="EMBL" id="TRY91186.1"/>
    </source>
</evidence>
<protein>
    <submittedName>
        <fullName evidence="1">Uncharacterized protein</fullName>
    </submittedName>
</protein>
<comment type="caution">
    <text evidence="1">The sequence shown here is derived from an EMBL/GenBank/DDBJ whole genome shotgun (WGS) entry which is preliminary data.</text>
</comment>
<evidence type="ECO:0000313" key="2">
    <source>
        <dbReference type="Proteomes" id="UP000316079"/>
    </source>
</evidence>
<dbReference type="Proteomes" id="UP000316079">
    <property type="component" value="Unassembled WGS sequence"/>
</dbReference>
<organism evidence="1 2">
    <name type="scientific">Danionella cerebrum</name>
    <dbReference type="NCBI Taxonomy" id="2873325"/>
    <lineage>
        <taxon>Eukaryota</taxon>
        <taxon>Metazoa</taxon>
        <taxon>Chordata</taxon>
        <taxon>Craniata</taxon>
        <taxon>Vertebrata</taxon>
        <taxon>Euteleostomi</taxon>
        <taxon>Actinopterygii</taxon>
        <taxon>Neopterygii</taxon>
        <taxon>Teleostei</taxon>
        <taxon>Ostariophysi</taxon>
        <taxon>Cypriniformes</taxon>
        <taxon>Danionidae</taxon>
        <taxon>Danioninae</taxon>
        <taxon>Danionella</taxon>
    </lineage>
</organism>
<dbReference type="InterPro" id="IPR036048">
    <property type="entry name" value="Interleukin_8-like_sf"/>
</dbReference>
<name>A0A553QN58_9TELE</name>
<keyword evidence="2" id="KW-1185">Reference proteome</keyword>
<reference evidence="1 2" key="1">
    <citation type="journal article" date="2019" name="Sci. Data">
        <title>Hybrid genome assembly and annotation of Danionella translucida.</title>
        <authorList>
            <person name="Kadobianskyi M."/>
            <person name="Schulze L."/>
            <person name="Schuelke M."/>
            <person name="Judkewitz B."/>
        </authorList>
    </citation>
    <scope>NUCLEOTIDE SEQUENCE [LARGE SCALE GENOMIC DNA]</scope>
    <source>
        <strain evidence="1 2">Bolton</strain>
    </source>
</reference>
<proteinExistence type="predicted"/>